<keyword evidence="5" id="KW-0539">Nucleus</keyword>
<feature type="transmembrane region" description="Helical" evidence="6">
    <location>
        <begin position="6"/>
        <end position="25"/>
    </location>
</feature>
<dbReference type="Gene3D" id="3.10.450.220">
    <property type="match status" value="1"/>
</dbReference>
<evidence type="ECO:0000313" key="8">
    <source>
        <dbReference type="EMBL" id="TBU08466.1"/>
    </source>
</evidence>
<comment type="subcellular location">
    <subcellularLocation>
        <location evidence="1">Nucleus</location>
        <location evidence="1">Nucleolus</location>
    </subcellularLocation>
</comment>
<dbReference type="AlphaFoldDB" id="A0A4Q9LKP4"/>
<dbReference type="CDD" id="cd21146">
    <property type="entry name" value="Nip7_N_euk"/>
    <property type="match status" value="1"/>
</dbReference>
<dbReference type="InterPro" id="IPR036974">
    <property type="entry name" value="PUA_sf"/>
</dbReference>
<accession>A0A4Q9LKP4</accession>
<dbReference type="InterPro" id="IPR016686">
    <property type="entry name" value="Ribosomal_synth_fac_NIP7"/>
</dbReference>
<dbReference type="SUPFAM" id="SSF88802">
    <property type="entry name" value="Pre-PUA domain"/>
    <property type="match status" value="1"/>
</dbReference>
<evidence type="ECO:0000259" key="7">
    <source>
        <dbReference type="SMART" id="SM00359"/>
    </source>
</evidence>
<dbReference type="InterPro" id="IPR005155">
    <property type="entry name" value="UPF0113_PUA"/>
</dbReference>
<dbReference type="InterPro" id="IPR040598">
    <property type="entry name" value="NIP7_N"/>
</dbReference>
<dbReference type="GO" id="GO:0003723">
    <property type="term" value="F:RNA binding"/>
    <property type="evidence" value="ECO:0007669"/>
    <property type="project" value="UniProtKB-KW"/>
</dbReference>
<keyword evidence="6" id="KW-0812">Transmembrane</keyword>
<protein>
    <submittedName>
        <fullName evidence="8">Ribosome biogenesis protein Nip7</fullName>
    </submittedName>
</protein>
<name>A0A4Q9LKP4_9MICR</name>
<evidence type="ECO:0000256" key="5">
    <source>
        <dbReference type="ARBA" id="ARBA00023242"/>
    </source>
</evidence>
<evidence type="ECO:0000313" key="9">
    <source>
        <dbReference type="Proteomes" id="UP000292282"/>
    </source>
</evidence>
<evidence type="ECO:0000256" key="2">
    <source>
        <dbReference type="ARBA" id="ARBA00009895"/>
    </source>
</evidence>
<dbReference type="EMBL" id="PITK01002259">
    <property type="protein sequence ID" value="TBU08466.1"/>
    <property type="molecule type" value="Genomic_DNA"/>
</dbReference>
<dbReference type="FunFam" id="2.30.130.10:FF:000002">
    <property type="entry name" value="60S ribosome subunit biogenesis protein NIP7 homolog"/>
    <property type="match status" value="1"/>
</dbReference>
<organism evidence="8 9">
    <name type="scientific">Hamiltosporidium tvaerminnensis</name>
    <dbReference type="NCBI Taxonomy" id="1176355"/>
    <lineage>
        <taxon>Eukaryota</taxon>
        <taxon>Fungi</taxon>
        <taxon>Fungi incertae sedis</taxon>
        <taxon>Microsporidia</taxon>
        <taxon>Dubosqiidae</taxon>
        <taxon>Hamiltosporidium</taxon>
    </lineage>
</organism>
<dbReference type="VEuPathDB" id="MicrosporidiaDB:CWI38_2259p0010"/>
<evidence type="ECO:0000256" key="6">
    <source>
        <dbReference type="SAM" id="Phobius"/>
    </source>
</evidence>
<dbReference type="Proteomes" id="UP000292282">
    <property type="component" value="Unassembled WGS sequence"/>
</dbReference>
<dbReference type="SUPFAM" id="SSF88697">
    <property type="entry name" value="PUA domain-like"/>
    <property type="match status" value="1"/>
</dbReference>
<keyword evidence="6" id="KW-1133">Transmembrane helix</keyword>
<dbReference type="InterPro" id="IPR055359">
    <property type="entry name" value="Nip7_N_euk"/>
</dbReference>
<dbReference type="STRING" id="1176355.A0A4Q9LKP4"/>
<sequence length="208" mass="24111">TTKPFIILLLFAFFSVKFFYLYFYVNYKYPLEMRNLKSEEQEKVFKKLKKFIGENTEKLLKGHRLFLHKQKVFHVSDELEKNASSIPKDDLVSIGSCLGRFTKSMHFKLTITSLHVLSKYALHKVWLKNSAEMNFLYANNILKSHILKMSEDVPINANVFVFNQNDLPLGFGVTAKGSTHLSNIEGNTLVVLHQADTGEYIRDEERIV</sequence>
<dbReference type="Pfam" id="PF03657">
    <property type="entry name" value="UPF0113"/>
    <property type="match status" value="1"/>
</dbReference>
<keyword evidence="4" id="KW-0694">RNA-binding</keyword>
<dbReference type="OrthoDB" id="27490at2759"/>
<dbReference type="GO" id="GO:0005730">
    <property type="term" value="C:nucleolus"/>
    <property type="evidence" value="ECO:0007669"/>
    <property type="project" value="UniProtKB-SubCell"/>
</dbReference>
<keyword evidence="6" id="KW-0472">Membrane</keyword>
<reference evidence="8 9" key="1">
    <citation type="submission" date="2017-12" db="EMBL/GenBank/DDBJ databases">
        <authorList>
            <person name="Pombert J.-F."/>
            <person name="Haag K.L."/>
            <person name="Ebert D."/>
        </authorList>
    </citation>
    <scope>NUCLEOTIDE SEQUENCE [LARGE SCALE GENOMIC DNA]</scope>
    <source>
        <strain evidence="8">IL-G-3</strain>
    </source>
</reference>
<comment type="similarity">
    <text evidence="2">Belongs to the NIP7 family.</text>
</comment>
<keyword evidence="9" id="KW-1185">Reference proteome</keyword>
<feature type="non-terminal residue" evidence="8">
    <location>
        <position position="1"/>
    </location>
</feature>
<dbReference type="PIRSF" id="PIRSF017190">
    <property type="entry name" value="Rbsml_synth_fac_NIP7"/>
    <property type="match status" value="1"/>
</dbReference>
<evidence type="ECO:0000256" key="4">
    <source>
        <dbReference type="ARBA" id="ARBA00022884"/>
    </source>
</evidence>
<dbReference type="InterPro" id="IPR015947">
    <property type="entry name" value="PUA-like_sf"/>
</dbReference>
<dbReference type="Gene3D" id="2.30.130.10">
    <property type="entry name" value="PUA domain"/>
    <property type="match status" value="1"/>
</dbReference>
<feature type="domain" description="PUA" evidence="7">
    <location>
        <begin position="123"/>
        <end position="198"/>
    </location>
</feature>
<evidence type="ECO:0000256" key="3">
    <source>
        <dbReference type="ARBA" id="ARBA00022517"/>
    </source>
</evidence>
<proteinExistence type="inferred from homology"/>
<dbReference type="GO" id="GO:0042255">
    <property type="term" value="P:ribosome assembly"/>
    <property type="evidence" value="ECO:0007669"/>
    <property type="project" value="InterPro"/>
</dbReference>
<keyword evidence="3" id="KW-0690">Ribosome biogenesis</keyword>
<dbReference type="PROSITE" id="PS50890">
    <property type="entry name" value="PUA"/>
    <property type="match status" value="1"/>
</dbReference>
<dbReference type="Pfam" id="PF17833">
    <property type="entry name" value="pre-PUA_NIP7"/>
    <property type="match status" value="1"/>
</dbReference>
<evidence type="ECO:0000256" key="1">
    <source>
        <dbReference type="ARBA" id="ARBA00004604"/>
    </source>
</evidence>
<gene>
    <name evidence="8" type="ORF">CWI38_2259p0010</name>
</gene>
<comment type="caution">
    <text evidence="8">The sequence shown here is derived from an EMBL/GenBank/DDBJ whole genome shotgun (WGS) entry which is preliminary data.</text>
</comment>
<dbReference type="InterPro" id="IPR002478">
    <property type="entry name" value="PUA"/>
</dbReference>
<dbReference type="CDD" id="cd21151">
    <property type="entry name" value="PUA_Nip7-like"/>
    <property type="match status" value="1"/>
</dbReference>
<dbReference type="SMART" id="SM00359">
    <property type="entry name" value="PUA"/>
    <property type="match status" value="1"/>
</dbReference>